<dbReference type="Pfam" id="PF13560">
    <property type="entry name" value="HTH_31"/>
    <property type="match status" value="1"/>
</dbReference>
<comment type="caution">
    <text evidence="2">The sequence shown here is derived from an EMBL/GenBank/DDBJ whole genome shotgun (WGS) entry which is preliminary data.</text>
</comment>
<dbReference type="SMART" id="SM00530">
    <property type="entry name" value="HTH_XRE"/>
    <property type="match status" value="1"/>
</dbReference>
<gene>
    <name evidence="2" type="ORF">IW248_002922</name>
</gene>
<evidence type="ECO:0000313" key="3">
    <source>
        <dbReference type="Proteomes" id="UP000614915"/>
    </source>
</evidence>
<dbReference type="InterPro" id="IPR043917">
    <property type="entry name" value="DUF5753"/>
</dbReference>
<dbReference type="PROSITE" id="PS50943">
    <property type="entry name" value="HTH_CROC1"/>
    <property type="match status" value="1"/>
</dbReference>
<name>A0ABS0JHU2_9ACTN</name>
<protein>
    <submittedName>
        <fullName evidence="2">Transcriptional regulator with XRE-family HTH domain</fullName>
    </submittedName>
</protein>
<dbReference type="InterPro" id="IPR010982">
    <property type="entry name" value="Lambda_DNA-bd_dom_sf"/>
</dbReference>
<feature type="domain" description="HTH cro/C1-type" evidence="1">
    <location>
        <begin position="62"/>
        <end position="116"/>
    </location>
</feature>
<accession>A0ABS0JHU2</accession>
<dbReference type="InterPro" id="IPR001387">
    <property type="entry name" value="Cro/C1-type_HTH"/>
</dbReference>
<dbReference type="CDD" id="cd00093">
    <property type="entry name" value="HTH_XRE"/>
    <property type="match status" value="1"/>
</dbReference>
<organism evidence="2 3">
    <name type="scientific">Micromonospora ureilytica</name>
    <dbReference type="NCBI Taxonomy" id="709868"/>
    <lineage>
        <taxon>Bacteria</taxon>
        <taxon>Bacillati</taxon>
        <taxon>Actinomycetota</taxon>
        <taxon>Actinomycetes</taxon>
        <taxon>Micromonosporales</taxon>
        <taxon>Micromonosporaceae</taxon>
        <taxon>Micromonospora</taxon>
    </lineage>
</organism>
<proteinExistence type="predicted"/>
<dbReference type="EMBL" id="JADOTX010000001">
    <property type="protein sequence ID" value="MBG6066635.1"/>
    <property type="molecule type" value="Genomic_DNA"/>
</dbReference>
<dbReference type="Pfam" id="PF19054">
    <property type="entry name" value="DUF5753"/>
    <property type="match status" value="1"/>
</dbReference>
<dbReference type="Gene3D" id="1.10.260.40">
    <property type="entry name" value="lambda repressor-like DNA-binding domains"/>
    <property type="match status" value="1"/>
</dbReference>
<evidence type="ECO:0000313" key="2">
    <source>
        <dbReference type="EMBL" id="MBG6066635.1"/>
    </source>
</evidence>
<sequence>MIATGKGCTDSYCNATPRFESCTPCRRDLRILSWQTRTVTAIPTIRPAASPTVRRRRIARELRQLRERAGMTLDVAARQLDMSKSNLSRIETAQIGIKPRDVRAALALYEVTGSDAEALIEIARGAQQRGWWQNYSDVLPEWFEFYVGLEAEAATLRTYEAESVPGLLQTEAYAREIFRRTAGEDGLERKIAARLHRQEVLRREDPVDLSVIINEAVLLRPVGGPAVMAEQLVHMSRIAQLPNVTIQVLPFAAGGHPAMSTPYVILHFADAADASVVYLDNLTMGLALEDADHVLGYSLLHEELCRMALDPTASMTRLEQASRNFA</sequence>
<reference evidence="2 3" key="1">
    <citation type="submission" date="2020-11" db="EMBL/GenBank/DDBJ databases">
        <title>Sequencing the genomes of 1000 actinobacteria strains.</title>
        <authorList>
            <person name="Klenk H.-P."/>
        </authorList>
    </citation>
    <scope>NUCLEOTIDE SEQUENCE [LARGE SCALE GENOMIC DNA]</scope>
    <source>
        <strain evidence="2 3">DSM 101692</strain>
    </source>
</reference>
<evidence type="ECO:0000259" key="1">
    <source>
        <dbReference type="PROSITE" id="PS50943"/>
    </source>
</evidence>
<dbReference type="SUPFAM" id="SSF47413">
    <property type="entry name" value="lambda repressor-like DNA-binding domains"/>
    <property type="match status" value="1"/>
</dbReference>
<dbReference type="Proteomes" id="UP000614915">
    <property type="component" value="Unassembled WGS sequence"/>
</dbReference>
<keyword evidence="3" id="KW-1185">Reference proteome</keyword>